<evidence type="ECO:0000313" key="1">
    <source>
        <dbReference type="EMBL" id="GBP47746.1"/>
    </source>
</evidence>
<evidence type="ECO:0000313" key="2">
    <source>
        <dbReference type="Proteomes" id="UP000299102"/>
    </source>
</evidence>
<organism evidence="1 2">
    <name type="scientific">Eumeta variegata</name>
    <name type="common">Bagworm moth</name>
    <name type="synonym">Eumeta japonica</name>
    <dbReference type="NCBI Taxonomy" id="151549"/>
    <lineage>
        <taxon>Eukaryota</taxon>
        <taxon>Metazoa</taxon>
        <taxon>Ecdysozoa</taxon>
        <taxon>Arthropoda</taxon>
        <taxon>Hexapoda</taxon>
        <taxon>Insecta</taxon>
        <taxon>Pterygota</taxon>
        <taxon>Neoptera</taxon>
        <taxon>Endopterygota</taxon>
        <taxon>Lepidoptera</taxon>
        <taxon>Glossata</taxon>
        <taxon>Ditrysia</taxon>
        <taxon>Tineoidea</taxon>
        <taxon>Psychidae</taxon>
        <taxon>Oiketicinae</taxon>
        <taxon>Eumeta</taxon>
    </lineage>
</organism>
<sequence length="103" mass="12514">MPRWMFYRDRKLRARRPRRRGRRDINTRIRHPRRVAALYLLFPFCKISPHNIMLMAAITSEIFTNIPTNGRPLTNRRYPRARLTVARKRAARRRLALRGVGWY</sequence>
<name>A0A4C1W8N5_EUMVA</name>
<keyword evidence="2" id="KW-1185">Reference proteome</keyword>
<reference evidence="1 2" key="1">
    <citation type="journal article" date="2019" name="Commun. Biol.">
        <title>The bagworm genome reveals a unique fibroin gene that provides high tensile strength.</title>
        <authorList>
            <person name="Kono N."/>
            <person name="Nakamura H."/>
            <person name="Ohtoshi R."/>
            <person name="Tomita M."/>
            <person name="Numata K."/>
            <person name="Arakawa K."/>
        </authorList>
    </citation>
    <scope>NUCLEOTIDE SEQUENCE [LARGE SCALE GENOMIC DNA]</scope>
</reference>
<accession>A0A4C1W8N5</accession>
<proteinExistence type="predicted"/>
<gene>
    <name evidence="1" type="ORF">EVAR_23996_1</name>
</gene>
<dbReference type="Proteomes" id="UP000299102">
    <property type="component" value="Unassembled WGS sequence"/>
</dbReference>
<dbReference type="EMBL" id="BGZK01000509">
    <property type="protein sequence ID" value="GBP47746.1"/>
    <property type="molecule type" value="Genomic_DNA"/>
</dbReference>
<protein>
    <submittedName>
        <fullName evidence="1">Uncharacterized protein</fullName>
    </submittedName>
</protein>
<comment type="caution">
    <text evidence="1">The sequence shown here is derived from an EMBL/GenBank/DDBJ whole genome shotgun (WGS) entry which is preliminary data.</text>
</comment>
<dbReference type="AlphaFoldDB" id="A0A4C1W8N5"/>